<accession>L1JPH8</accession>
<evidence type="ECO:0000256" key="1">
    <source>
        <dbReference type="SAM" id="MobiDB-lite"/>
    </source>
</evidence>
<protein>
    <submittedName>
        <fullName evidence="2 3">Uncharacterized protein</fullName>
    </submittedName>
</protein>
<organism evidence="2">
    <name type="scientific">Guillardia theta (strain CCMP2712)</name>
    <name type="common">Cryptophyte</name>
    <dbReference type="NCBI Taxonomy" id="905079"/>
    <lineage>
        <taxon>Eukaryota</taxon>
        <taxon>Cryptophyceae</taxon>
        <taxon>Pyrenomonadales</taxon>
        <taxon>Geminigeraceae</taxon>
        <taxon>Guillardia</taxon>
    </lineage>
</organism>
<feature type="region of interest" description="Disordered" evidence="1">
    <location>
        <begin position="373"/>
        <end position="394"/>
    </location>
</feature>
<reference evidence="4" key="2">
    <citation type="submission" date="2012-11" db="EMBL/GenBank/DDBJ databases">
        <authorList>
            <person name="Kuo A."/>
            <person name="Curtis B.A."/>
            <person name="Tanifuji G."/>
            <person name="Burki F."/>
            <person name="Gruber A."/>
            <person name="Irimia M."/>
            <person name="Maruyama S."/>
            <person name="Arias M.C."/>
            <person name="Ball S.G."/>
            <person name="Gile G.H."/>
            <person name="Hirakawa Y."/>
            <person name="Hopkins J.F."/>
            <person name="Rensing S.A."/>
            <person name="Schmutz J."/>
            <person name="Symeonidi A."/>
            <person name="Elias M."/>
            <person name="Eveleigh R.J."/>
            <person name="Herman E.K."/>
            <person name="Klute M.J."/>
            <person name="Nakayama T."/>
            <person name="Obornik M."/>
            <person name="Reyes-Prieto A."/>
            <person name="Armbrust E.V."/>
            <person name="Aves S.J."/>
            <person name="Beiko R.G."/>
            <person name="Coutinho P."/>
            <person name="Dacks J.B."/>
            <person name="Durnford D.G."/>
            <person name="Fast N.M."/>
            <person name="Green B.R."/>
            <person name="Grisdale C."/>
            <person name="Hempe F."/>
            <person name="Henrissat B."/>
            <person name="Hoppner M.P."/>
            <person name="Ishida K.-I."/>
            <person name="Kim E."/>
            <person name="Koreny L."/>
            <person name="Kroth P.G."/>
            <person name="Liu Y."/>
            <person name="Malik S.-B."/>
            <person name="Maier U.G."/>
            <person name="McRose D."/>
            <person name="Mock T."/>
            <person name="Neilson J.A."/>
            <person name="Onodera N.T."/>
            <person name="Poole A.M."/>
            <person name="Pritham E.J."/>
            <person name="Richards T.A."/>
            <person name="Rocap G."/>
            <person name="Roy S.W."/>
            <person name="Sarai C."/>
            <person name="Schaack S."/>
            <person name="Shirato S."/>
            <person name="Slamovits C.H."/>
            <person name="Spencer D.F."/>
            <person name="Suzuki S."/>
            <person name="Worden A.Z."/>
            <person name="Zauner S."/>
            <person name="Barry K."/>
            <person name="Bell C."/>
            <person name="Bharti A.K."/>
            <person name="Crow J.A."/>
            <person name="Grimwood J."/>
            <person name="Kramer R."/>
            <person name="Lindquist E."/>
            <person name="Lucas S."/>
            <person name="Salamov A."/>
            <person name="McFadden G.I."/>
            <person name="Lane C.E."/>
            <person name="Keeling P.J."/>
            <person name="Gray M.W."/>
            <person name="Grigoriev I.V."/>
            <person name="Archibald J.M."/>
        </authorList>
    </citation>
    <scope>NUCLEOTIDE SEQUENCE</scope>
    <source>
        <strain evidence="4">CCMP2712</strain>
    </source>
</reference>
<evidence type="ECO:0000313" key="2">
    <source>
        <dbReference type="EMBL" id="EKX50342.1"/>
    </source>
</evidence>
<dbReference type="AlphaFoldDB" id="L1JPH8"/>
<feature type="compositionally biased region" description="Basic residues" evidence="1">
    <location>
        <begin position="375"/>
        <end position="384"/>
    </location>
</feature>
<dbReference type="PaxDb" id="55529-EKX50342"/>
<dbReference type="RefSeq" id="XP_005837322.1">
    <property type="nucleotide sequence ID" value="XM_005837265.1"/>
</dbReference>
<keyword evidence="4" id="KW-1185">Reference proteome</keyword>
<dbReference type="EnsemblProtists" id="EKX50342">
    <property type="protein sequence ID" value="EKX50342"/>
    <property type="gene ID" value="GUITHDRAFT_104152"/>
</dbReference>
<dbReference type="Proteomes" id="UP000011087">
    <property type="component" value="Unassembled WGS sequence"/>
</dbReference>
<gene>
    <name evidence="2" type="ORF">GUITHDRAFT_104152</name>
</gene>
<sequence>MAESAEEDGFGRSNKTEHLAENFYMKITDAENISVKETSKLSSSNGHNTNNGEVGVIGRDCQARIGEEVELSEEGKSDILNRLISGGNSGVICKVMDNGLSCTVRWHRRPNETHYHDTGKQRRFELRRLRRQTTTRNYMSHERYDSRTTGDSIWSTGGPMEYTNGLTSPRKSLTSFLDALSPRQYTERPWYMLNKATSPPTSNFPTARVLEARSVEPSRLSSLQGSAWVEDEMIDDERMLELMSNDPVQQVVSEMDLHDNMPISEEEMLMNFKRDEPSQVGIGCSTSSQWGSQHFTQGHHIPQPAYFKDTEFDEEEMIQLSDMQHIPAAKNKPMDEVIERQAHTYAARRMMSRFTPLEFRGETDFSKFLNDRGGKNHLRQRKRDSSHDVSINFY</sequence>
<proteinExistence type="predicted"/>
<evidence type="ECO:0000313" key="4">
    <source>
        <dbReference type="Proteomes" id="UP000011087"/>
    </source>
</evidence>
<reference evidence="2 4" key="1">
    <citation type="journal article" date="2012" name="Nature">
        <title>Algal genomes reveal evolutionary mosaicism and the fate of nucleomorphs.</title>
        <authorList>
            <consortium name="DOE Joint Genome Institute"/>
            <person name="Curtis B.A."/>
            <person name="Tanifuji G."/>
            <person name="Burki F."/>
            <person name="Gruber A."/>
            <person name="Irimia M."/>
            <person name="Maruyama S."/>
            <person name="Arias M.C."/>
            <person name="Ball S.G."/>
            <person name="Gile G.H."/>
            <person name="Hirakawa Y."/>
            <person name="Hopkins J.F."/>
            <person name="Kuo A."/>
            <person name="Rensing S.A."/>
            <person name="Schmutz J."/>
            <person name="Symeonidi A."/>
            <person name="Elias M."/>
            <person name="Eveleigh R.J."/>
            <person name="Herman E.K."/>
            <person name="Klute M.J."/>
            <person name="Nakayama T."/>
            <person name="Obornik M."/>
            <person name="Reyes-Prieto A."/>
            <person name="Armbrust E.V."/>
            <person name="Aves S.J."/>
            <person name="Beiko R.G."/>
            <person name="Coutinho P."/>
            <person name="Dacks J.B."/>
            <person name="Durnford D.G."/>
            <person name="Fast N.M."/>
            <person name="Green B.R."/>
            <person name="Grisdale C.J."/>
            <person name="Hempel F."/>
            <person name="Henrissat B."/>
            <person name="Hoppner M.P."/>
            <person name="Ishida K."/>
            <person name="Kim E."/>
            <person name="Koreny L."/>
            <person name="Kroth P.G."/>
            <person name="Liu Y."/>
            <person name="Malik S.B."/>
            <person name="Maier U.G."/>
            <person name="McRose D."/>
            <person name="Mock T."/>
            <person name="Neilson J.A."/>
            <person name="Onodera N.T."/>
            <person name="Poole A.M."/>
            <person name="Pritham E.J."/>
            <person name="Richards T.A."/>
            <person name="Rocap G."/>
            <person name="Roy S.W."/>
            <person name="Sarai C."/>
            <person name="Schaack S."/>
            <person name="Shirato S."/>
            <person name="Slamovits C.H."/>
            <person name="Spencer D.F."/>
            <person name="Suzuki S."/>
            <person name="Worden A.Z."/>
            <person name="Zauner S."/>
            <person name="Barry K."/>
            <person name="Bell C."/>
            <person name="Bharti A.K."/>
            <person name="Crow J.A."/>
            <person name="Grimwood J."/>
            <person name="Kramer R."/>
            <person name="Lindquist E."/>
            <person name="Lucas S."/>
            <person name="Salamov A."/>
            <person name="McFadden G.I."/>
            <person name="Lane C.E."/>
            <person name="Keeling P.J."/>
            <person name="Gray M.W."/>
            <person name="Grigoriev I.V."/>
            <person name="Archibald J.M."/>
        </authorList>
    </citation>
    <scope>NUCLEOTIDE SEQUENCE</scope>
    <source>
        <strain evidence="2 4">CCMP2712</strain>
    </source>
</reference>
<reference evidence="3" key="3">
    <citation type="submission" date="2015-06" db="UniProtKB">
        <authorList>
            <consortium name="EnsemblProtists"/>
        </authorList>
    </citation>
    <scope>IDENTIFICATION</scope>
</reference>
<dbReference type="EMBL" id="JH992979">
    <property type="protein sequence ID" value="EKX50342.1"/>
    <property type="molecule type" value="Genomic_DNA"/>
</dbReference>
<dbReference type="KEGG" id="gtt:GUITHDRAFT_104152"/>
<evidence type="ECO:0000313" key="3">
    <source>
        <dbReference type="EnsemblProtists" id="EKX50342"/>
    </source>
</evidence>
<dbReference type="HOGENOM" id="CLU_701039_0_0_1"/>
<name>L1JPH8_GUITC</name>
<dbReference type="GeneID" id="17306903"/>